<evidence type="ECO:0000313" key="1">
    <source>
        <dbReference type="EMBL" id="RYQ96272.1"/>
    </source>
</evidence>
<accession>A0A444Y2U3</accession>
<name>A0A444Y2U3_ARAHY</name>
<dbReference type="EMBL" id="SDMP01000018">
    <property type="protein sequence ID" value="RYQ96272.1"/>
    <property type="molecule type" value="Genomic_DNA"/>
</dbReference>
<dbReference type="Proteomes" id="UP000289738">
    <property type="component" value="Chromosome B08"/>
</dbReference>
<evidence type="ECO:0000313" key="2">
    <source>
        <dbReference type="Proteomes" id="UP000289738"/>
    </source>
</evidence>
<dbReference type="AlphaFoldDB" id="A0A444Y2U3"/>
<reference evidence="1 2" key="1">
    <citation type="submission" date="2019-01" db="EMBL/GenBank/DDBJ databases">
        <title>Sequencing of cultivated peanut Arachis hypogaea provides insights into genome evolution and oil improvement.</title>
        <authorList>
            <person name="Chen X."/>
        </authorList>
    </citation>
    <scope>NUCLEOTIDE SEQUENCE [LARGE SCALE GENOMIC DNA]</scope>
    <source>
        <strain evidence="2">cv. Fuhuasheng</strain>
        <tissue evidence="1">Leaves</tissue>
    </source>
</reference>
<keyword evidence="2" id="KW-1185">Reference proteome</keyword>
<sequence length="129" mass="15162">MDQMWKNSKVYKTRTAIRPFLPELEVRHNENPGGGVEVYQNYSLKMATVSKDLRNNHVSVRVHEKFTQFQVNQFHMGTRKSSKDDKKILVGKYPNSEHKYKDKLSGSNDYHTDKMVWAFLTPVLVHSRH</sequence>
<comment type="caution">
    <text evidence="1">The sequence shown here is derived from an EMBL/GenBank/DDBJ whole genome shotgun (WGS) entry which is preliminary data.</text>
</comment>
<organism evidence="1 2">
    <name type="scientific">Arachis hypogaea</name>
    <name type="common">Peanut</name>
    <dbReference type="NCBI Taxonomy" id="3818"/>
    <lineage>
        <taxon>Eukaryota</taxon>
        <taxon>Viridiplantae</taxon>
        <taxon>Streptophyta</taxon>
        <taxon>Embryophyta</taxon>
        <taxon>Tracheophyta</taxon>
        <taxon>Spermatophyta</taxon>
        <taxon>Magnoliopsida</taxon>
        <taxon>eudicotyledons</taxon>
        <taxon>Gunneridae</taxon>
        <taxon>Pentapetalae</taxon>
        <taxon>rosids</taxon>
        <taxon>fabids</taxon>
        <taxon>Fabales</taxon>
        <taxon>Fabaceae</taxon>
        <taxon>Papilionoideae</taxon>
        <taxon>50 kb inversion clade</taxon>
        <taxon>dalbergioids sensu lato</taxon>
        <taxon>Dalbergieae</taxon>
        <taxon>Pterocarpus clade</taxon>
        <taxon>Arachis</taxon>
    </lineage>
</organism>
<gene>
    <name evidence="1" type="ORF">Ahy_B08g091967</name>
</gene>
<protein>
    <submittedName>
        <fullName evidence="1">Uncharacterized protein</fullName>
    </submittedName>
</protein>
<dbReference type="STRING" id="3818.A0A444Y2U3"/>
<proteinExistence type="predicted"/>